<dbReference type="InterPro" id="IPR022742">
    <property type="entry name" value="Hydrolase_4"/>
</dbReference>
<gene>
    <name evidence="2" type="ORF">GII30_23275</name>
</gene>
<dbReference type="Pfam" id="PF12146">
    <property type="entry name" value="Hydrolase_4"/>
    <property type="match status" value="1"/>
</dbReference>
<sequence>MIVGGAMCMSCHTGSSASIIARADVLDGRPFIPEQTSPCNGGPFDRPEDLAIAMRPSIRLPVVRIVALVIAVSASLGPGVIPAAAAPRATILSTSDLPAGQRLLEAARSLKVAYRTSDGRGRPRLSSAAVYLPRHGGTTAISWAHGSNGLGDHCAPTRMGRPLRELDYFRTLLRNGYTVVATDYIGLGTDGEPGYLDSGGEANAMADLVTAVAERWPGKAIRWFADGHSQGAHAALNAAAARSGDGSGSVLAGLMATSVPPPFDRIIGVAGPSTPEIPGITGLYAMALHGFSVTYPELRIERHLSARGVDVIRRIVTMCSPAIETLTAELSIGDLLATSLTSREAGLFERYLRIPTSGYRVPVFLGHGLRDATLPFPTVVPLVAMLRASGTQLEFKTYDATHDGIIEQSVPDRIAFVSRHAGQTTG</sequence>
<dbReference type="InterPro" id="IPR005152">
    <property type="entry name" value="Lipase_secreted"/>
</dbReference>
<dbReference type="PANTHER" id="PTHR34853">
    <property type="match status" value="1"/>
</dbReference>
<dbReference type="GO" id="GO:0016042">
    <property type="term" value="P:lipid catabolic process"/>
    <property type="evidence" value="ECO:0007669"/>
    <property type="project" value="InterPro"/>
</dbReference>
<dbReference type="AlphaFoldDB" id="A0A857KR47"/>
<name>A0A857KR47_9ACTN</name>
<proteinExistence type="predicted"/>
<dbReference type="InterPro" id="IPR029058">
    <property type="entry name" value="AB_hydrolase_fold"/>
</dbReference>
<protein>
    <recommendedName>
        <fullName evidence="1">Serine aminopeptidase S33 domain-containing protein</fullName>
    </recommendedName>
</protein>
<reference evidence="2" key="1">
    <citation type="journal article" date="2021" name="Nat. Microbiol.">
        <title>Cocultivation of an ultrasmall environmental parasitic bacterium with lytic ability against bacteria associated with wastewater foams.</title>
        <authorList>
            <person name="Batinovic S."/>
            <person name="Rose J.J.A."/>
            <person name="Ratcliffe J."/>
            <person name="Seviour R.J."/>
            <person name="Petrovski S."/>
        </authorList>
    </citation>
    <scope>NUCLEOTIDE SEQUENCE</scope>
    <source>
        <strain evidence="2">CON44</strain>
    </source>
</reference>
<dbReference type="GO" id="GO:0004806">
    <property type="term" value="F:triacylglycerol lipase activity"/>
    <property type="evidence" value="ECO:0007669"/>
    <property type="project" value="InterPro"/>
</dbReference>
<feature type="domain" description="Serine aminopeptidase S33" evidence="1">
    <location>
        <begin position="169"/>
        <end position="259"/>
    </location>
</feature>
<dbReference type="SUPFAM" id="SSF53474">
    <property type="entry name" value="alpha/beta-Hydrolases"/>
    <property type="match status" value="1"/>
</dbReference>
<evidence type="ECO:0000313" key="2">
    <source>
        <dbReference type="EMBL" id="QHN41685.1"/>
    </source>
</evidence>
<evidence type="ECO:0000259" key="1">
    <source>
        <dbReference type="Pfam" id="PF12146"/>
    </source>
</evidence>
<dbReference type="Gene3D" id="3.40.50.1820">
    <property type="entry name" value="alpha/beta hydrolase"/>
    <property type="match status" value="1"/>
</dbReference>
<accession>A0A857KR47</accession>
<dbReference type="EMBL" id="CP045810">
    <property type="protein sequence ID" value="QHN41685.1"/>
    <property type="molecule type" value="Genomic_DNA"/>
</dbReference>
<dbReference type="PANTHER" id="PTHR34853:SF1">
    <property type="entry name" value="LIPASE 5"/>
    <property type="match status" value="1"/>
</dbReference>
<dbReference type="RefSeq" id="WP_083836939.1">
    <property type="nucleotide sequence ID" value="NZ_CP045804.1"/>
</dbReference>
<organism evidence="2">
    <name type="scientific">Gordonia amarae</name>
    <dbReference type="NCBI Taxonomy" id="36821"/>
    <lineage>
        <taxon>Bacteria</taxon>
        <taxon>Bacillati</taxon>
        <taxon>Actinomycetota</taxon>
        <taxon>Actinomycetes</taxon>
        <taxon>Mycobacteriales</taxon>
        <taxon>Gordoniaceae</taxon>
        <taxon>Gordonia</taxon>
    </lineage>
</organism>